<dbReference type="Gene3D" id="3.30.70.3110">
    <property type="match status" value="2"/>
</dbReference>
<comment type="caution">
    <text evidence="2">The sequence shown here is derived from an EMBL/GenBank/DDBJ whole genome shotgun (WGS) entry which is preliminary data.</text>
</comment>
<keyword evidence="1" id="KW-0732">Signal</keyword>
<dbReference type="Proteomes" id="UP001356308">
    <property type="component" value="Unassembled WGS sequence"/>
</dbReference>
<evidence type="ECO:0000313" key="2">
    <source>
        <dbReference type="EMBL" id="MEE1975096.1"/>
    </source>
</evidence>
<gene>
    <name evidence="2" type="ORF">V1I91_03385</name>
</gene>
<proteinExistence type="predicted"/>
<name>A0ABU7IQ64_9FLAO</name>
<dbReference type="EMBL" id="JAZDDG010000001">
    <property type="protein sequence ID" value="MEE1975096.1"/>
    <property type="molecule type" value="Genomic_DNA"/>
</dbReference>
<feature type="chain" id="PRO_5047377416" evidence="1">
    <location>
        <begin position="25"/>
        <end position="125"/>
    </location>
</feature>
<reference evidence="2 3" key="1">
    <citation type="submission" date="2024-01" db="EMBL/GenBank/DDBJ databases">
        <title>Maribacter spp. originated from different algae showed divergent polysaccharides utilization ability.</title>
        <authorList>
            <person name="Wang H."/>
            <person name="Wu Y."/>
        </authorList>
    </citation>
    <scope>NUCLEOTIDE SEQUENCE [LARGE SCALE GENOMIC DNA]</scope>
    <source>
        <strain evidence="2 3">PR1</strain>
    </source>
</reference>
<evidence type="ECO:0000256" key="1">
    <source>
        <dbReference type="SAM" id="SignalP"/>
    </source>
</evidence>
<accession>A0ABU7IQ64</accession>
<protein>
    <submittedName>
        <fullName evidence="2">Uncharacterized protein</fullName>
    </submittedName>
</protein>
<dbReference type="RefSeq" id="WP_272649912.1">
    <property type="nucleotide sequence ID" value="NZ_JAZDDG010000001.1"/>
</dbReference>
<evidence type="ECO:0000313" key="3">
    <source>
        <dbReference type="Proteomes" id="UP001356308"/>
    </source>
</evidence>
<keyword evidence="3" id="KW-1185">Reference proteome</keyword>
<organism evidence="2 3">
    <name type="scientific">Maribacter cobaltidurans</name>
    <dbReference type="NCBI Taxonomy" id="1178778"/>
    <lineage>
        <taxon>Bacteria</taxon>
        <taxon>Pseudomonadati</taxon>
        <taxon>Bacteroidota</taxon>
        <taxon>Flavobacteriia</taxon>
        <taxon>Flavobacteriales</taxon>
        <taxon>Flavobacteriaceae</taxon>
        <taxon>Maribacter</taxon>
    </lineage>
</organism>
<sequence>MKKLSALLGIGILGVLLISSTANHYCSDMDNNSHKPKVSFNPFAEGLKMEMASANLDAKEIVLFEEEVEVDLGFNAADYLPLGFNAYEGMELDANEIVVLEDEEEVVLDFDVTQYLPENFDAYSK</sequence>
<feature type="signal peptide" evidence="1">
    <location>
        <begin position="1"/>
        <end position="24"/>
    </location>
</feature>